<accession>A0A4U0U550</accession>
<feature type="compositionally biased region" description="Polar residues" evidence="1">
    <location>
        <begin position="1"/>
        <end position="10"/>
    </location>
</feature>
<reference evidence="2 3" key="1">
    <citation type="submission" date="2017-03" db="EMBL/GenBank/DDBJ databases">
        <title>Genomes of endolithic fungi from Antarctica.</title>
        <authorList>
            <person name="Coleine C."/>
            <person name="Masonjones S."/>
            <person name="Stajich J.E."/>
        </authorList>
    </citation>
    <scope>NUCLEOTIDE SEQUENCE [LARGE SCALE GENOMIC DNA]</scope>
    <source>
        <strain evidence="2 3">CCFEE 5311</strain>
    </source>
</reference>
<dbReference type="EMBL" id="NAJP01000103">
    <property type="protein sequence ID" value="TKA30261.1"/>
    <property type="molecule type" value="Genomic_DNA"/>
</dbReference>
<evidence type="ECO:0000256" key="1">
    <source>
        <dbReference type="SAM" id="MobiDB-lite"/>
    </source>
</evidence>
<dbReference type="Proteomes" id="UP000310066">
    <property type="component" value="Unassembled WGS sequence"/>
</dbReference>
<comment type="caution">
    <text evidence="2">The sequence shown here is derived from an EMBL/GenBank/DDBJ whole genome shotgun (WGS) entry which is preliminary data.</text>
</comment>
<sequence length="182" mass="20401">MPSSTVSTAVPHQVPAESGDVGKAKIEQAVKKTTQDLAVTALDPEPEAENRRSEDEDDWEVVDRPEVEVRTKVSFSGRIPLEPVRSTQRGHYPITSLRYPPYLKALEPMLFEAIERCIGASERYIGETIMVGAYYDNYDDVSDDGDDYDEGSGDDDDEWVVIEHEDGEYPWELVGAEEDEDA</sequence>
<feature type="region of interest" description="Disordered" evidence="1">
    <location>
        <begin position="35"/>
        <end position="60"/>
    </location>
</feature>
<name>A0A4U0U550_9PEZI</name>
<evidence type="ECO:0000313" key="2">
    <source>
        <dbReference type="EMBL" id="TKA30261.1"/>
    </source>
</evidence>
<feature type="region of interest" description="Disordered" evidence="1">
    <location>
        <begin position="1"/>
        <end position="22"/>
    </location>
</feature>
<organism evidence="2 3">
    <name type="scientific">Friedmanniomyces endolithicus</name>
    <dbReference type="NCBI Taxonomy" id="329885"/>
    <lineage>
        <taxon>Eukaryota</taxon>
        <taxon>Fungi</taxon>
        <taxon>Dikarya</taxon>
        <taxon>Ascomycota</taxon>
        <taxon>Pezizomycotina</taxon>
        <taxon>Dothideomycetes</taxon>
        <taxon>Dothideomycetidae</taxon>
        <taxon>Mycosphaerellales</taxon>
        <taxon>Teratosphaeriaceae</taxon>
        <taxon>Friedmanniomyces</taxon>
    </lineage>
</organism>
<proteinExistence type="predicted"/>
<evidence type="ECO:0000313" key="3">
    <source>
        <dbReference type="Proteomes" id="UP000310066"/>
    </source>
</evidence>
<gene>
    <name evidence="2" type="ORF">B0A54_15338</name>
</gene>
<protein>
    <submittedName>
        <fullName evidence="2">Uncharacterized protein</fullName>
    </submittedName>
</protein>
<dbReference type="AlphaFoldDB" id="A0A4U0U550"/>